<reference evidence="2" key="1">
    <citation type="submission" date="2022-04" db="EMBL/GenBank/DDBJ databases">
        <title>A functionally conserved STORR gene fusion in Papaver species that diverged 16.8 million years ago.</title>
        <authorList>
            <person name="Catania T."/>
        </authorList>
    </citation>
    <scope>NUCLEOTIDE SEQUENCE</scope>
    <source>
        <strain evidence="2">S-188037</strain>
    </source>
</reference>
<organism evidence="2 3">
    <name type="scientific">Papaver atlanticum</name>
    <dbReference type="NCBI Taxonomy" id="357466"/>
    <lineage>
        <taxon>Eukaryota</taxon>
        <taxon>Viridiplantae</taxon>
        <taxon>Streptophyta</taxon>
        <taxon>Embryophyta</taxon>
        <taxon>Tracheophyta</taxon>
        <taxon>Spermatophyta</taxon>
        <taxon>Magnoliopsida</taxon>
        <taxon>Ranunculales</taxon>
        <taxon>Papaveraceae</taxon>
        <taxon>Papaveroideae</taxon>
        <taxon>Papaver</taxon>
    </lineage>
</organism>
<dbReference type="Proteomes" id="UP001202328">
    <property type="component" value="Unassembled WGS sequence"/>
</dbReference>
<evidence type="ECO:0000313" key="2">
    <source>
        <dbReference type="EMBL" id="KAI3945783.1"/>
    </source>
</evidence>
<keyword evidence="3" id="KW-1185">Reference proteome</keyword>
<accession>A0AAD4TBR3</accession>
<evidence type="ECO:0000313" key="3">
    <source>
        <dbReference type="Proteomes" id="UP001202328"/>
    </source>
</evidence>
<feature type="region of interest" description="Disordered" evidence="1">
    <location>
        <begin position="92"/>
        <end position="151"/>
    </location>
</feature>
<evidence type="ECO:0000256" key="1">
    <source>
        <dbReference type="SAM" id="MobiDB-lite"/>
    </source>
</evidence>
<sequence>MAMEDDFMDLGEFVQICAQYDNGEELEDYFKGKFYSDGYCDYLGVFFSDDEEGEQNKMPSVGTVSVDATILSDEKRKPDMSGTSMDSLLILHHRSGDEEKTNMNIEDVASEENRATERKTKEKHQSQEHGVESKQNDNIESEEEKGFYKRK</sequence>
<comment type="caution">
    <text evidence="2">The sequence shown here is derived from an EMBL/GenBank/DDBJ whole genome shotgun (WGS) entry which is preliminary data.</text>
</comment>
<proteinExistence type="predicted"/>
<protein>
    <submittedName>
        <fullName evidence="2">Uncharacterized protein</fullName>
    </submittedName>
</protein>
<dbReference type="EMBL" id="JAJJMB010003726">
    <property type="protein sequence ID" value="KAI3945783.1"/>
    <property type="molecule type" value="Genomic_DNA"/>
</dbReference>
<feature type="compositionally biased region" description="Basic and acidic residues" evidence="1">
    <location>
        <begin position="111"/>
        <end position="137"/>
    </location>
</feature>
<name>A0AAD4TBR3_9MAGN</name>
<gene>
    <name evidence="2" type="ORF">MKW98_023057</name>
</gene>
<dbReference type="AlphaFoldDB" id="A0AAD4TBR3"/>